<sequence>MADTGGANRIELESQILCAALRQSWADNDVAGQVNSCSELYQLFPDLVPDLRPNQTETPRNLYSTLEIDCDVPPSIVVAGFFKAAKKFLREGSPKDRKPEYFQVLDAGFILRKPRLRLSHDLIVSRGELVSKGLIPDDGSFELLVAQEVRTPQPLMVTTQPIVQQPMPMLVELLKEAHFIGAAEVQALTNQMRSFPDVPLADLILSAGYVTDSEMKSLQLAEYLLSQGKINMGQFCVAMYDERMTGVKMAESLQVRGWLETQVTQYRKD</sequence>
<name>A0A8J7P9I4_9BACT</name>
<dbReference type="Proteomes" id="UP000664277">
    <property type="component" value="Unassembled WGS sequence"/>
</dbReference>
<evidence type="ECO:0000313" key="2">
    <source>
        <dbReference type="Proteomes" id="UP000664277"/>
    </source>
</evidence>
<protein>
    <submittedName>
        <fullName evidence="1">Uncharacterized protein</fullName>
    </submittedName>
</protein>
<gene>
    <name evidence="1" type="ORF">J0M35_14820</name>
</gene>
<accession>A0A8J7P9I4</accession>
<dbReference type="EMBL" id="JAFLCK010000022">
    <property type="protein sequence ID" value="MBN8661636.1"/>
    <property type="molecule type" value="Genomic_DNA"/>
</dbReference>
<comment type="caution">
    <text evidence="1">The sequence shown here is derived from an EMBL/GenBank/DDBJ whole genome shotgun (WGS) entry which is preliminary data.</text>
</comment>
<evidence type="ECO:0000313" key="1">
    <source>
        <dbReference type="EMBL" id="MBN8661636.1"/>
    </source>
</evidence>
<organism evidence="1 2">
    <name type="scientific">Candidatus Obscuribacter phosphatis</name>
    <dbReference type="NCBI Taxonomy" id="1906157"/>
    <lineage>
        <taxon>Bacteria</taxon>
        <taxon>Bacillati</taxon>
        <taxon>Candidatus Melainabacteria</taxon>
        <taxon>Candidatus Obscuribacterales</taxon>
        <taxon>Candidatus Obscuribacteraceae</taxon>
        <taxon>Candidatus Obscuribacter</taxon>
    </lineage>
</organism>
<proteinExistence type="predicted"/>
<dbReference type="AlphaFoldDB" id="A0A8J7P9I4"/>
<reference evidence="1" key="1">
    <citation type="submission" date="2021-02" db="EMBL/GenBank/DDBJ databases">
        <title>Genome-Resolved Metagenomics of a Microbial Community Performing Photosynthetic Biological Nutrient Removal.</title>
        <authorList>
            <person name="Mcdaniel E.A."/>
        </authorList>
    </citation>
    <scope>NUCLEOTIDE SEQUENCE</scope>
    <source>
        <strain evidence="1">UWPOB_OBS1</strain>
    </source>
</reference>